<reference evidence="2" key="1">
    <citation type="journal article" date="2023" name="G3 (Bethesda)">
        <title>Genome assembly and association tests identify interacting loci associated with vigor, precocity, and sex in interspecific pistachio rootstocks.</title>
        <authorList>
            <person name="Palmer W."/>
            <person name="Jacygrad E."/>
            <person name="Sagayaradj S."/>
            <person name="Cavanaugh K."/>
            <person name="Han R."/>
            <person name="Bertier L."/>
            <person name="Beede B."/>
            <person name="Kafkas S."/>
            <person name="Golino D."/>
            <person name="Preece J."/>
            <person name="Michelmore R."/>
        </authorList>
    </citation>
    <scope>NUCLEOTIDE SEQUENCE [LARGE SCALE GENOMIC DNA]</scope>
</reference>
<dbReference type="Proteomes" id="UP001164250">
    <property type="component" value="Chromosome 5"/>
</dbReference>
<gene>
    <name evidence="1" type="ORF">Patl1_27949</name>
</gene>
<name>A0ACC1BD44_9ROSI</name>
<comment type="caution">
    <text evidence="1">The sequence shown here is derived from an EMBL/GenBank/DDBJ whole genome shotgun (WGS) entry which is preliminary data.</text>
</comment>
<keyword evidence="2" id="KW-1185">Reference proteome</keyword>
<dbReference type="EMBL" id="CM047901">
    <property type="protein sequence ID" value="KAJ0096867.1"/>
    <property type="molecule type" value="Genomic_DNA"/>
</dbReference>
<accession>A0ACC1BD44</accession>
<proteinExistence type="predicted"/>
<sequence>MLPKMWKRVMITFALSFAIDFCYGNLMERAGALMIRPLFPEQINATEIVTTKSIIGSTLVFLYLAIYVYISIIRNLAATVSVIEDLSGIKAMIKSMTLIKGKIGVAVFMWLVLSYCFAVIDVIYFSSKSHEVTMRVLKTQSHQTNFKSIWWSVLDPLME</sequence>
<protein>
    <submittedName>
        <fullName evidence="1">Uncharacterized protein</fullName>
    </submittedName>
</protein>
<evidence type="ECO:0000313" key="1">
    <source>
        <dbReference type="EMBL" id="KAJ0096867.1"/>
    </source>
</evidence>
<evidence type="ECO:0000313" key="2">
    <source>
        <dbReference type="Proteomes" id="UP001164250"/>
    </source>
</evidence>
<organism evidence="1 2">
    <name type="scientific">Pistacia atlantica</name>
    <dbReference type="NCBI Taxonomy" id="434234"/>
    <lineage>
        <taxon>Eukaryota</taxon>
        <taxon>Viridiplantae</taxon>
        <taxon>Streptophyta</taxon>
        <taxon>Embryophyta</taxon>
        <taxon>Tracheophyta</taxon>
        <taxon>Spermatophyta</taxon>
        <taxon>Magnoliopsida</taxon>
        <taxon>eudicotyledons</taxon>
        <taxon>Gunneridae</taxon>
        <taxon>Pentapetalae</taxon>
        <taxon>rosids</taxon>
        <taxon>malvids</taxon>
        <taxon>Sapindales</taxon>
        <taxon>Anacardiaceae</taxon>
        <taxon>Pistacia</taxon>
    </lineage>
</organism>